<evidence type="ECO:0000256" key="1">
    <source>
        <dbReference type="ARBA" id="ARBA00000707"/>
    </source>
</evidence>
<dbReference type="STRING" id="45351.A7SNI6"/>
<dbReference type="PANTHER" id="PTHR21646:SF14">
    <property type="entry name" value="FI05488P"/>
    <property type="match status" value="1"/>
</dbReference>
<keyword evidence="2" id="KW-0378">Hydrolase</keyword>
<feature type="non-terminal residue" evidence="4">
    <location>
        <position position="632"/>
    </location>
</feature>
<dbReference type="SUPFAM" id="SSF54001">
    <property type="entry name" value="Cysteine proteinases"/>
    <property type="match status" value="1"/>
</dbReference>
<name>A7SNI6_NEMVE</name>
<evidence type="ECO:0000256" key="2">
    <source>
        <dbReference type="RuleBase" id="RU366025"/>
    </source>
</evidence>
<proteinExistence type="inferred from homology"/>
<dbReference type="PROSITE" id="PS50235">
    <property type="entry name" value="USP_3"/>
    <property type="match status" value="1"/>
</dbReference>
<evidence type="ECO:0000313" key="4">
    <source>
        <dbReference type="EMBL" id="EDO34754.1"/>
    </source>
</evidence>
<dbReference type="EC" id="3.4.19.12" evidence="2"/>
<dbReference type="GO" id="GO:0006508">
    <property type="term" value="P:proteolysis"/>
    <property type="evidence" value="ECO:0007669"/>
    <property type="project" value="UniProtKB-KW"/>
</dbReference>
<dbReference type="InterPro" id="IPR018200">
    <property type="entry name" value="USP_CS"/>
</dbReference>
<dbReference type="PhylomeDB" id="A7SNI6"/>
<dbReference type="CDD" id="cd02674">
    <property type="entry name" value="Peptidase_C19R"/>
    <property type="match status" value="1"/>
</dbReference>
<dbReference type="InterPro" id="IPR038765">
    <property type="entry name" value="Papain-like_cys_pep_sf"/>
</dbReference>
<dbReference type="eggNOG" id="KOG1870">
    <property type="taxonomic scope" value="Eukaryota"/>
</dbReference>
<organism evidence="4 5">
    <name type="scientific">Nematostella vectensis</name>
    <name type="common">Starlet sea anemone</name>
    <dbReference type="NCBI Taxonomy" id="45351"/>
    <lineage>
        <taxon>Eukaryota</taxon>
        <taxon>Metazoa</taxon>
        <taxon>Cnidaria</taxon>
        <taxon>Anthozoa</taxon>
        <taxon>Hexacorallia</taxon>
        <taxon>Actiniaria</taxon>
        <taxon>Edwardsiidae</taxon>
        <taxon>Nematostella</taxon>
    </lineage>
</organism>
<sequence>LTGLKNHGNTCFINAIIQCLAHTDLLAEYFVMGGYKQDLKLRKGQIKKFGTKGEVTEKLAVLLKSLWYSEYSGEVSSEFKSVVGKHGAQYRGYSQHDAQEFLLWLLDIVHEDLNRATKRKYKANKDNLGRSDECIATEALNNHLRCNDSFVLDLFQAQYRSALSCPKCKQKSTTFDPFLCLSLPIPQRSLRPLLVTIVFVGASRAPLRIGVSVPISGSISDLCAAISEMTDIPCSSLIITELSSDGFNRRFYANQPLSIIHDSDAIYGFEAPQRLGIHTFTETVISPSLYRCCCRFGQPFVVHVLQELSFSKLQALFLHEMDRMLLDNADFQIKKHRQLFRLRVMNGLAGRSYLSSELDHPLYTATVERRVALLTHSDAPGSTGPAHIRMVLEWESELRNSCIKPDVQDSPEEHTSVQNVQNLFSNTHAVNLDNCFELYTKDETLGLDDAWLCPRCKKLQQGTVKKLSLWSLPEVLIIHLKRFRQLLFLQLQCPSGRTKLHTLVEFPVNDLDMSPHLEPRHKIIPDTHSVLTNWPHWRRTRRSSGVAGEDNLYDLYAVCNHLGNMSGGHYTAHCRNPTDGQWYLYDDTRVEQVPVNQVTTQAAYLLFYARRNLGCSSASESSGSLDHWTRRI</sequence>
<dbReference type="InParanoid" id="A7SNI6"/>
<dbReference type="Gene3D" id="3.90.70.10">
    <property type="entry name" value="Cysteine proteinases"/>
    <property type="match status" value="2"/>
</dbReference>
<dbReference type="PROSITE" id="PS00972">
    <property type="entry name" value="USP_1"/>
    <property type="match status" value="1"/>
</dbReference>
<dbReference type="FunCoup" id="A7SNI6">
    <property type="interactions" value="328"/>
</dbReference>
<dbReference type="EMBL" id="DS469720">
    <property type="protein sequence ID" value="EDO34754.1"/>
    <property type="molecule type" value="Genomic_DNA"/>
</dbReference>
<dbReference type="GO" id="GO:0004843">
    <property type="term" value="F:cysteine-type deubiquitinase activity"/>
    <property type="evidence" value="ECO:0007669"/>
    <property type="project" value="UniProtKB-UniRule"/>
</dbReference>
<evidence type="ECO:0000259" key="3">
    <source>
        <dbReference type="PROSITE" id="PS50235"/>
    </source>
</evidence>
<protein>
    <recommendedName>
        <fullName evidence="2">Ubiquitin carboxyl-terminal hydrolase</fullName>
        <ecNumber evidence="2">3.4.19.12</ecNumber>
    </recommendedName>
</protein>
<dbReference type="Proteomes" id="UP000001593">
    <property type="component" value="Unassembled WGS sequence"/>
</dbReference>
<comment type="catalytic activity">
    <reaction evidence="1 2">
        <text>Thiol-dependent hydrolysis of ester, thioester, amide, peptide and isopeptide bonds formed by the C-terminal Gly of ubiquitin (a 76-residue protein attached to proteins as an intracellular targeting signal).</text>
        <dbReference type="EC" id="3.4.19.12"/>
    </reaction>
</comment>
<dbReference type="Pfam" id="PF00443">
    <property type="entry name" value="UCH"/>
    <property type="match status" value="1"/>
</dbReference>
<dbReference type="GO" id="GO:0016579">
    <property type="term" value="P:protein deubiquitination"/>
    <property type="evidence" value="ECO:0007669"/>
    <property type="project" value="InterPro"/>
</dbReference>
<dbReference type="OMA" id="CHRQSNT"/>
<evidence type="ECO:0000313" key="5">
    <source>
        <dbReference type="Proteomes" id="UP000001593"/>
    </source>
</evidence>
<dbReference type="AlphaFoldDB" id="A7SNI6"/>
<dbReference type="InterPro" id="IPR028889">
    <property type="entry name" value="USP"/>
</dbReference>
<keyword evidence="2" id="KW-0833">Ubl conjugation pathway</keyword>
<dbReference type="PANTHER" id="PTHR21646">
    <property type="entry name" value="UBIQUITIN CARBOXYL-TERMINAL HYDROLASE"/>
    <property type="match status" value="1"/>
</dbReference>
<accession>A7SNI6</accession>
<keyword evidence="2" id="KW-0645">Protease</keyword>
<gene>
    <name evidence="4" type="ORF">NEMVEDRAFT_v1g124786</name>
</gene>
<dbReference type="HOGENOM" id="CLU_001060_6_2_1"/>
<keyword evidence="5" id="KW-1185">Reference proteome</keyword>
<reference evidence="4 5" key="1">
    <citation type="journal article" date="2007" name="Science">
        <title>Sea anemone genome reveals ancestral eumetazoan gene repertoire and genomic organization.</title>
        <authorList>
            <person name="Putnam N.H."/>
            <person name="Srivastava M."/>
            <person name="Hellsten U."/>
            <person name="Dirks B."/>
            <person name="Chapman J."/>
            <person name="Salamov A."/>
            <person name="Terry A."/>
            <person name="Shapiro H."/>
            <person name="Lindquist E."/>
            <person name="Kapitonov V.V."/>
            <person name="Jurka J."/>
            <person name="Genikhovich G."/>
            <person name="Grigoriev I.V."/>
            <person name="Lucas S.M."/>
            <person name="Steele R.E."/>
            <person name="Finnerty J.R."/>
            <person name="Technau U."/>
            <person name="Martindale M.Q."/>
            <person name="Rokhsar D.S."/>
        </authorList>
    </citation>
    <scope>NUCLEOTIDE SEQUENCE [LARGE SCALE GENOMIC DNA]</scope>
    <source>
        <strain evidence="5">CH2 X CH6</strain>
    </source>
</reference>
<dbReference type="InterPro" id="IPR050185">
    <property type="entry name" value="Ub_carboxyl-term_hydrolase"/>
</dbReference>
<keyword evidence="2" id="KW-0788">Thiol protease</keyword>
<dbReference type="PROSITE" id="PS00973">
    <property type="entry name" value="USP_2"/>
    <property type="match status" value="1"/>
</dbReference>
<dbReference type="InterPro" id="IPR001394">
    <property type="entry name" value="Peptidase_C19_UCH"/>
</dbReference>
<comment type="similarity">
    <text evidence="2">Belongs to the peptidase C19 family.</text>
</comment>
<feature type="domain" description="USP" evidence="3">
    <location>
        <begin position="2"/>
        <end position="611"/>
    </location>
</feature>
<feature type="non-terminal residue" evidence="4">
    <location>
        <position position="1"/>
    </location>
</feature>